<dbReference type="SUPFAM" id="SSF53822">
    <property type="entry name" value="Periplasmic binding protein-like I"/>
    <property type="match status" value="1"/>
</dbReference>
<keyword evidence="5" id="KW-0325">Glycoprotein</keyword>
<proteinExistence type="predicted"/>
<comment type="caution">
    <text evidence="7">The sequence shown here is derived from an EMBL/GenBank/DDBJ whole genome shotgun (WGS) entry which is preliminary data.</text>
</comment>
<feature type="domain" description="Receptor ligand binding region" evidence="6">
    <location>
        <begin position="68"/>
        <end position="132"/>
    </location>
</feature>
<dbReference type="InterPro" id="IPR038550">
    <property type="entry name" value="GPCR_3_9-Cys_sf"/>
</dbReference>
<evidence type="ECO:0000256" key="4">
    <source>
        <dbReference type="ARBA" id="ARBA00023136"/>
    </source>
</evidence>
<dbReference type="Proteomes" id="UP000762676">
    <property type="component" value="Unassembled WGS sequence"/>
</dbReference>
<keyword evidence="2" id="KW-0812">Transmembrane</keyword>
<evidence type="ECO:0000313" key="8">
    <source>
        <dbReference type="Proteomes" id="UP000762676"/>
    </source>
</evidence>
<gene>
    <name evidence="7" type="ORF">ElyMa_000045200</name>
</gene>
<dbReference type="InterPro" id="IPR001828">
    <property type="entry name" value="ANF_lig-bd_rcpt"/>
</dbReference>
<sequence length="251" mass="27931">MGGIVAGIPAFLSPSYNEYAASMTPALNPNPWFIRKWETTFNCSSRDISCSVNHSAVNISGYDSYVYADVVYDTVLTFAQAIQRLIGQNCPEKTGNDVRSCITGREMKEVIQNSSFYSPTGLIEFDDQGNRFSTIDFEQVLPRPQGEGFELVKVGVYDARTATITVEKNISFAYSNFEYVRADGIPESVCSYPCGPMEYTIRREPGCCWDCRTCRSNEILVDGFTGCRGCPRYTWPDATVGAAWWNGCTVV</sequence>
<dbReference type="InterPro" id="IPR050726">
    <property type="entry name" value="mGluR"/>
</dbReference>
<dbReference type="EMBL" id="BMAT01000068">
    <property type="protein sequence ID" value="GFR59016.1"/>
    <property type="molecule type" value="Genomic_DNA"/>
</dbReference>
<keyword evidence="3" id="KW-1133">Transmembrane helix</keyword>
<evidence type="ECO:0000256" key="3">
    <source>
        <dbReference type="ARBA" id="ARBA00022989"/>
    </source>
</evidence>
<dbReference type="Pfam" id="PF01094">
    <property type="entry name" value="ANF_receptor"/>
    <property type="match status" value="1"/>
</dbReference>
<dbReference type="PANTHER" id="PTHR24060">
    <property type="entry name" value="METABOTROPIC GLUTAMATE RECEPTOR"/>
    <property type="match status" value="1"/>
</dbReference>
<evidence type="ECO:0000256" key="5">
    <source>
        <dbReference type="ARBA" id="ARBA00023180"/>
    </source>
</evidence>
<reference evidence="7 8" key="1">
    <citation type="journal article" date="2021" name="Elife">
        <title>Chloroplast acquisition without the gene transfer in kleptoplastic sea slugs, Plakobranchus ocellatus.</title>
        <authorList>
            <person name="Maeda T."/>
            <person name="Takahashi S."/>
            <person name="Yoshida T."/>
            <person name="Shimamura S."/>
            <person name="Takaki Y."/>
            <person name="Nagai Y."/>
            <person name="Toyoda A."/>
            <person name="Suzuki Y."/>
            <person name="Arimoto A."/>
            <person name="Ishii H."/>
            <person name="Satoh N."/>
            <person name="Nishiyama T."/>
            <person name="Hasebe M."/>
            <person name="Maruyama T."/>
            <person name="Minagawa J."/>
            <person name="Obokata J."/>
            <person name="Shigenobu S."/>
        </authorList>
    </citation>
    <scope>NUCLEOTIDE SEQUENCE [LARGE SCALE GENOMIC DNA]</scope>
</reference>
<keyword evidence="8" id="KW-1185">Reference proteome</keyword>
<evidence type="ECO:0000313" key="7">
    <source>
        <dbReference type="EMBL" id="GFR59016.1"/>
    </source>
</evidence>
<comment type="subcellular location">
    <subcellularLocation>
        <location evidence="1">Membrane</location>
    </subcellularLocation>
</comment>
<dbReference type="AlphaFoldDB" id="A0AAV4EFB4"/>
<keyword evidence="7" id="KW-0675">Receptor</keyword>
<dbReference type="InterPro" id="IPR028082">
    <property type="entry name" value="Peripla_BP_I"/>
</dbReference>
<dbReference type="Gene3D" id="2.10.50.30">
    <property type="entry name" value="GPCR, family 3, nine cysteines domain"/>
    <property type="match status" value="1"/>
</dbReference>
<protein>
    <submittedName>
        <fullName evidence="7">Metabotropic glutamate receptor-like</fullName>
    </submittedName>
</protein>
<dbReference type="Gene3D" id="3.40.50.2300">
    <property type="match status" value="1"/>
</dbReference>
<dbReference type="GO" id="GO:0016020">
    <property type="term" value="C:membrane"/>
    <property type="evidence" value="ECO:0007669"/>
    <property type="project" value="UniProtKB-SubCell"/>
</dbReference>
<keyword evidence="4" id="KW-0472">Membrane</keyword>
<accession>A0AAV4EFB4</accession>
<evidence type="ECO:0000256" key="1">
    <source>
        <dbReference type="ARBA" id="ARBA00004370"/>
    </source>
</evidence>
<evidence type="ECO:0000259" key="6">
    <source>
        <dbReference type="Pfam" id="PF01094"/>
    </source>
</evidence>
<name>A0AAV4EFB4_9GAST</name>
<organism evidence="7 8">
    <name type="scientific">Elysia marginata</name>
    <dbReference type="NCBI Taxonomy" id="1093978"/>
    <lineage>
        <taxon>Eukaryota</taxon>
        <taxon>Metazoa</taxon>
        <taxon>Spiralia</taxon>
        <taxon>Lophotrochozoa</taxon>
        <taxon>Mollusca</taxon>
        <taxon>Gastropoda</taxon>
        <taxon>Heterobranchia</taxon>
        <taxon>Euthyneura</taxon>
        <taxon>Panpulmonata</taxon>
        <taxon>Sacoglossa</taxon>
        <taxon>Placobranchoidea</taxon>
        <taxon>Plakobranchidae</taxon>
        <taxon>Elysia</taxon>
    </lineage>
</organism>
<evidence type="ECO:0000256" key="2">
    <source>
        <dbReference type="ARBA" id="ARBA00022692"/>
    </source>
</evidence>